<reference evidence="2 3" key="1">
    <citation type="submission" date="2021-03" db="EMBL/GenBank/DDBJ databases">
        <title>Genomic Encyclopedia of Type Strains, Phase IV (KMG-IV): sequencing the most valuable type-strain genomes for metagenomic binning, comparative biology and taxonomic classification.</title>
        <authorList>
            <person name="Goeker M."/>
        </authorList>
    </citation>
    <scope>NUCLEOTIDE SEQUENCE [LARGE SCALE GENOMIC DNA]</scope>
    <source>
        <strain evidence="2 3">DSM 101953</strain>
    </source>
</reference>
<gene>
    <name evidence="2" type="ORF">J2Z70_004871</name>
</gene>
<evidence type="ECO:0000256" key="1">
    <source>
        <dbReference type="SAM" id="Phobius"/>
    </source>
</evidence>
<feature type="transmembrane region" description="Helical" evidence="1">
    <location>
        <begin position="21"/>
        <end position="43"/>
    </location>
</feature>
<accession>A0ABS4NXA6</accession>
<keyword evidence="1" id="KW-0812">Transmembrane</keyword>
<evidence type="ECO:0000313" key="3">
    <source>
        <dbReference type="Proteomes" id="UP000773462"/>
    </source>
</evidence>
<proteinExistence type="predicted"/>
<comment type="caution">
    <text evidence="2">The sequence shown here is derived from an EMBL/GenBank/DDBJ whole genome shotgun (WGS) entry which is preliminary data.</text>
</comment>
<feature type="transmembrane region" description="Helical" evidence="1">
    <location>
        <begin position="108"/>
        <end position="125"/>
    </location>
</feature>
<feature type="transmembrane region" description="Helical" evidence="1">
    <location>
        <begin position="55"/>
        <end position="74"/>
    </location>
</feature>
<keyword evidence="1" id="KW-0472">Membrane</keyword>
<dbReference type="EMBL" id="JAGGLV010000019">
    <property type="protein sequence ID" value="MBP2114688.1"/>
    <property type="molecule type" value="Genomic_DNA"/>
</dbReference>
<organism evidence="2 3">
    <name type="scientific">Paenibacillus silagei</name>
    <dbReference type="NCBI Taxonomy" id="1670801"/>
    <lineage>
        <taxon>Bacteria</taxon>
        <taxon>Bacillati</taxon>
        <taxon>Bacillota</taxon>
        <taxon>Bacilli</taxon>
        <taxon>Bacillales</taxon>
        <taxon>Paenibacillaceae</taxon>
        <taxon>Paenibacillus</taxon>
    </lineage>
</organism>
<keyword evidence="3" id="KW-1185">Reference proteome</keyword>
<feature type="transmembrane region" description="Helical" evidence="1">
    <location>
        <begin position="86"/>
        <end position="102"/>
    </location>
</feature>
<dbReference type="Proteomes" id="UP000773462">
    <property type="component" value="Unassembled WGS sequence"/>
</dbReference>
<evidence type="ECO:0000313" key="2">
    <source>
        <dbReference type="EMBL" id="MBP2114688.1"/>
    </source>
</evidence>
<name>A0ABS4NXA6_9BACL</name>
<dbReference type="RefSeq" id="WP_209877350.1">
    <property type="nucleotide sequence ID" value="NZ_JAGGLV010000019.1"/>
</dbReference>
<feature type="transmembrane region" description="Helical" evidence="1">
    <location>
        <begin position="132"/>
        <end position="150"/>
    </location>
</feature>
<protein>
    <submittedName>
        <fullName evidence="2">Uncharacterized protein</fullName>
    </submittedName>
</protein>
<sequence>MNQHKDFNLPSVRLNAGMYALTKLSAAGLTFILISLFMLIHGYENGIPSGWPVSVPYAIYAYGLPAAILADALLRIFRSTSLSPALALYAIAGYGAGLWLTAEQGGDSLVSGLTGLAVLLLFRIAQIAGERFPILLPFFALFIPLICLVLF</sequence>
<keyword evidence="1" id="KW-1133">Transmembrane helix</keyword>